<sequence length="205" mass="23036">MSEFSPQEPVAKVAPVTLSGRTVRLEPIAEHHRGGLRALHADEGPRIFANSPFAGSFDDYFDEALAACEPDVHVPFVVRRMDDEAFVGMSRLFDIHPHDRGLEIGYTWYHPAFWGGATNPECKLLLMTYVFETCGYGRVQLKTDVRNAHSQAAMTKMGAKREGELRHQKILPDGRWRDSVFFSVLGEEWPAVKAGLERRLSAIPV</sequence>
<gene>
    <name evidence="2" type="ORF">C8N35_1011391</name>
</gene>
<keyword evidence="3" id="KW-1185">Reference proteome</keyword>
<evidence type="ECO:0000259" key="1">
    <source>
        <dbReference type="PROSITE" id="PS51186"/>
    </source>
</evidence>
<dbReference type="PANTHER" id="PTHR43610">
    <property type="entry name" value="BLL6696 PROTEIN"/>
    <property type="match status" value="1"/>
</dbReference>
<evidence type="ECO:0000313" key="3">
    <source>
        <dbReference type="Proteomes" id="UP000244081"/>
    </source>
</evidence>
<accession>A0A2T5VHW5</accession>
<dbReference type="PROSITE" id="PS51186">
    <property type="entry name" value="GNAT"/>
    <property type="match status" value="1"/>
</dbReference>
<dbReference type="PANTHER" id="PTHR43610:SF1">
    <property type="entry name" value="N-ACETYLTRANSFERASE DOMAIN-CONTAINING PROTEIN"/>
    <property type="match status" value="1"/>
</dbReference>
<name>A0A2T5VHW5_9HYPH</name>
<dbReference type="GO" id="GO:0016747">
    <property type="term" value="F:acyltransferase activity, transferring groups other than amino-acyl groups"/>
    <property type="evidence" value="ECO:0007669"/>
    <property type="project" value="InterPro"/>
</dbReference>
<feature type="domain" description="N-acetyltransferase" evidence="1">
    <location>
        <begin position="23"/>
        <end position="178"/>
    </location>
</feature>
<dbReference type="EMBL" id="QAYG01000001">
    <property type="protein sequence ID" value="PTW63340.1"/>
    <property type="molecule type" value="Genomic_DNA"/>
</dbReference>
<dbReference type="AlphaFoldDB" id="A0A2T5VHW5"/>
<evidence type="ECO:0000313" key="2">
    <source>
        <dbReference type="EMBL" id="PTW63340.1"/>
    </source>
</evidence>
<dbReference type="OrthoDB" id="5295305at2"/>
<dbReference type="Pfam" id="PF13302">
    <property type="entry name" value="Acetyltransf_3"/>
    <property type="match status" value="1"/>
</dbReference>
<reference evidence="2 3" key="1">
    <citation type="submission" date="2018-04" db="EMBL/GenBank/DDBJ databases">
        <title>Genomic Encyclopedia of Archaeal and Bacterial Type Strains, Phase II (KMG-II): from individual species to whole genera.</title>
        <authorList>
            <person name="Goeker M."/>
        </authorList>
    </citation>
    <scope>NUCLEOTIDE SEQUENCE [LARGE SCALE GENOMIC DNA]</scope>
    <source>
        <strain evidence="2 3">DSM 23382</strain>
    </source>
</reference>
<dbReference type="RefSeq" id="WP_107988783.1">
    <property type="nucleotide sequence ID" value="NZ_QAYG01000001.1"/>
</dbReference>
<proteinExistence type="predicted"/>
<protein>
    <submittedName>
        <fullName evidence="2">RimJ/RimL family protein N-acetyltransferase</fullName>
    </submittedName>
</protein>
<dbReference type="Proteomes" id="UP000244081">
    <property type="component" value="Unassembled WGS sequence"/>
</dbReference>
<comment type="caution">
    <text evidence="2">The sequence shown here is derived from an EMBL/GenBank/DDBJ whole genome shotgun (WGS) entry which is preliminary data.</text>
</comment>
<dbReference type="Gene3D" id="3.40.630.30">
    <property type="match status" value="1"/>
</dbReference>
<dbReference type="SUPFAM" id="SSF55729">
    <property type="entry name" value="Acyl-CoA N-acyltransferases (Nat)"/>
    <property type="match status" value="1"/>
</dbReference>
<organism evidence="2 3">
    <name type="scientific">Breoghania corrubedonensis</name>
    <dbReference type="NCBI Taxonomy" id="665038"/>
    <lineage>
        <taxon>Bacteria</taxon>
        <taxon>Pseudomonadati</taxon>
        <taxon>Pseudomonadota</taxon>
        <taxon>Alphaproteobacteria</taxon>
        <taxon>Hyphomicrobiales</taxon>
        <taxon>Stappiaceae</taxon>
        <taxon>Breoghania</taxon>
    </lineage>
</organism>
<dbReference type="InterPro" id="IPR016181">
    <property type="entry name" value="Acyl_CoA_acyltransferase"/>
</dbReference>
<dbReference type="InterPro" id="IPR000182">
    <property type="entry name" value="GNAT_dom"/>
</dbReference>
<keyword evidence="2" id="KW-0808">Transferase</keyword>